<protein>
    <submittedName>
        <fullName evidence="5">Globin family protein</fullName>
    </submittedName>
</protein>
<keyword evidence="2" id="KW-0349">Heme</keyword>
<dbReference type="KEGG" id="mhey:H2LOC_007965"/>
<sequence>MQFEFPPVEDAAECAAVEDAIKECVRVFYEKGAADPLLGPIFADTIHDLEKHRDIVANFWSKSLLRTERYDGHPFGVHVNLPVEPEHFARWLQLFTESVRETMPKAQGDQAIAKASHMTQCFQSGLFPFTGADGKPSRTPPQ</sequence>
<dbReference type="GO" id="GO:0020037">
    <property type="term" value="F:heme binding"/>
    <property type="evidence" value="ECO:0007669"/>
    <property type="project" value="InterPro"/>
</dbReference>
<keyword evidence="4" id="KW-0408">Iron</keyword>
<dbReference type="Proteomes" id="UP000309061">
    <property type="component" value="Chromosome"/>
</dbReference>
<dbReference type="AlphaFoldDB" id="A0A6B8KF30"/>
<proteinExistence type="predicted"/>
<reference evidence="5 6" key="1">
    <citation type="submission" date="2019-11" db="EMBL/GenBank/DDBJ databases">
        <title>The genome sequence of Methylocystis heyeri.</title>
        <authorList>
            <person name="Oshkin I.Y."/>
            <person name="Miroshnikov K."/>
            <person name="Dedysh S.N."/>
        </authorList>
    </citation>
    <scope>NUCLEOTIDE SEQUENCE [LARGE SCALE GENOMIC DNA]</scope>
    <source>
        <strain evidence="5 6">H2</strain>
    </source>
</reference>
<evidence type="ECO:0000313" key="5">
    <source>
        <dbReference type="EMBL" id="QGM45641.1"/>
    </source>
</evidence>
<organism evidence="5 6">
    <name type="scientific">Methylocystis heyeri</name>
    <dbReference type="NCBI Taxonomy" id="391905"/>
    <lineage>
        <taxon>Bacteria</taxon>
        <taxon>Pseudomonadati</taxon>
        <taxon>Pseudomonadota</taxon>
        <taxon>Alphaproteobacteria</taxon>
        <taxon>Hyphomicrobiales</taxon>
        <taxon>Methylocystaceae</taxon>
        <taxon>Methylocystis</taxon>
    </lineage>
</organism>
<accession>A0A6B8KF30</accession>
<gene>
    <name evidence="5" type="ORF">H2LOC_007965</name>
</gene>
<dbReference type="Pfam" id="PF01152">
    <property type="entry name" value="Bac_globin"/>
    <property type="match status" value="1"/>
</dbReference>
<dbReference type="CDD" id="cd08916">
    <property type="entry name" value="TrHb3_P"/>
    <property type="match status" value="1"/>
</dbReference>
<dbReference type="SUPFAM" id="SSF46458">
    <property type="entry name" value="Globin-like"/>
    <property type="match status" value="1"/>
</dbReference>
<dbReference type="EMBL" id="CP046052">
    <property type="protein sequence ID" value="QGM45641.1"/>
    <property type="molecule type" value="Genomic_DNA"/>
</dbReference>
<evidence type="ECO:0000256" key="2">
    <source>
        <dbReference type="ARBA" id="ARBA00022617"/>
    </source>
</evidence>
<keyword evidence="1" id="KW-0813">Transport</keyword>
<dbReference type="InterPro" id="IPR009050">
    <property type="entry name" value="Globin-like_sf"/>
</dbReference>
<keyword evidence="6" id="KW-1185">Reference proteome</keyword>
<name>A0A6B8KF30_9HYPH</name>
<evidence type="ECO:0000256" key="4">
    <source>
        <dbReference type="ARBA" id="ARBA00023004"/>
    </source>
</evidence>
<dbReference type="Gene3D" id="1.10.490.10">
    <property type="entry name" value="Globins"/>
    <property type="match status" value="1"/>
</dbReference>
<dbReference type="GO" id="GO:0046872">
    <property type="term" value="F:metal ion binding"/>
    <property type="evidence" value="ECO:0007669"/>
    <property type="project" value="UniProtKB-KW"/>
</dbReference>
<evidence type="ECO:0000256" key="3">
    <source>
        <dbReference type="ARBA" id="ARBA00022723"/>
    </source>
</evidence>
<dbReference type="GO" id="GO:0019825">
    <property type="term" value="F:oxygen binding"/>
    <property type="evidence" value="ECO:0007669"/>
    <property type="project" value="InterPro"/>
</dbReference>
<dbReference type="InterPro" id="IPR012292">
    <property type="entry name" value="Globin/Proto"/>
</dbReference>
<evidence type="ECO:0000256" key="1">
    <source>
        <dbReference type="ARBA" id="ARBA00022448"/>
    </source>
</evidence>
<dbReference type="RefSeq" id="WP_136495914.1">
    <property type="nucleotide sequence ID" value="NZ_CP046052.1"/>
</dbReference>
<evidence type="ECO:0000313" key="6">
    <source>
        <dbReference type="Proteomes" id="UP000309061"/>
    </source>
</evidence>
<dbReference type="InterPro" id="IPR001486">
    <property type="entry name" value="Hemoglobin_trunc"/>
</dbReference>
<dbReference type="OrthoDB" id="25954at2"/>
<keyword evidence="3" id="KW-0479">Metal-binding</keyword>